<evidence type="ECO:0000313" key="1">
    <source>
        <dbReference type="EMBL" id="TPW41758.1"/>
    </source>
</evidence>
<sequence length="35" mass="4044">MKSPDRNIQAVKRLLGYFSLRSTLVYIDEVIDSQS</sequence>
<dbReference type="EMBL" id="VHQI01000007">
    <property type="protein sequence ID" value="TPW41758.1"/>
    <property type="molecule type" value="Genomic_DNA"/>
</dbReference>
<reference evidence="1 2" key="1">
    <citation type="submission" date="2019-06" db="EMBL/GenBank/DDBJ databases">
        <authorList>
            <person name="Yang Y."/>
        </authorList>
    </citation>
    <scope>NUCLEOTIDE SEQUENCE [LARGE SCALE GENOMIC DNA]</scope>
    <source>
        <strain evidence="1 2">BIT-26</strain>
    </source>
</reference>
<accession>A0A506V7Y0</accession>
<dbReference type="Proteomes" id="UP000319523">
    <property type="component" value="Unassembled WGS sequence"/>
</dbReference>
<gene>
    <name evidence="1" type="ORF">FKM52_13485</name>
</gene>
<protein>
    <submittedName>
        <fullName evidence="1">Integrase</fullName>
    </submittedName>
</protein>
<comment type="caution">
    <text evidence="1">The sequence shown here is derived from an EMBL/GenBank/DDBJ whole genome shotgun (WGS) entry which is preliminary data.</text>
</comment>
<organism evidence="1 2">
    <name type="scientific">Mixta tenebrionis</name>
    <dbReference type="NCBI Taxonomy" id="2562439"/>
    <lineage>
        <taxon>Bacteria</taxon>
        <taxon>Pseudomonadati</taxon>
        <taxon>Pseudomonadota</taxon>
        <taxon>Gammaproteobacteria</taxon>
        <taxon>Enterobacterales</taxon>
        <taxon>Erwiniaceae</taxon>
        <taxon>Mixta</taxon>
    </lineage>
</organism>
<proteinExistence type="predicted"/>
<dbReference type="OrthoDB" id="7064909at2"/>
<keyword evidence="2" id="KW-1185">Reference proteome</keyword>
<evidence type="ECO:0000313" key="2">
    <source>
        <dbReference type="Proteomes" id="UP000319523"/>
    </source>
</evidence>
<name>A0A506V7Y0_9GAMM</name>
<dbReference type="AlphaFoldDB" id="A0A506V7Y0"/>